<evidence type="ECO:0000256" key="4">
    <source>
        <dbReference type="ARBA" id="ARBA00022840"/>
    </source>
</evidence>
<comment type="catalytic activity">
    <reaction evidence="5">
        <text>ATP + H2O = ADP + phosphate + H(+)</text>
        <dbReference type="Rhea" id="RHEA:13065"/>
        <dbReference type="ChEBI" id="CHEBI:15377"/>
        <dbReference type="ChEBI" id="CHEBI:15378"/>
        <dbReference type="ChEBI" id="CHEBI:30616"/>
        <dbReference type="ChEBI" id="CHEBI:43474"/>
        <dbReference type="ChEBI" id="CHEBI:456216"/>
        <dbReference type="EC" id="3.6.4.13"/>
    </reaction>
</comment>
<organism evidence="10 11">
    <name type="scientific">Priestia megaterium (strain ATCC 14581 / DSM 32 / CCUG 1817 / JCM 2506 / NBRC 15308 / NCIMB 9376 / NCTC 10342 / NRRL B-14308 / VKM B-512 / Ford 19)</name>
    <name type="common">Bacillus megaterium</name>
    <dbReference type="NCBI Taxonomy" id="1348623"/>
    <lineage>
        <taxon>Bacteria</taxon>
        <taxon>Bacillati</taxon>
        <taxon>Bacillota</taxon>
        <taxon>Bacilli</taxon>
        <taxon>Bacillales</taxon>
        <taxon>Bacillaceae</taxon>
        <taxon>Priestia</taxon>
    </lineage>
</organism>
<dbReference type="InterPro" id="IPR030881">
    <property type="entry name" value="CshB"/>
</dbReference>
<dbReference type="GeneID" id="93644992"/>
<dbReference type="InterPro" id="IPR011545">
    <property type="entry name" value="DEAD/DEAH_box_helicase_dom"/>
</dbReference>
<dbReference type="InterPro" id="IPR044742">
    <property type="entry name" value="DEAD/DEAH_RhlB"/>
</dbReference>
<dbReference type="InterPro" id="IPR014001">
    <property type="entry name" value="Helicase_ATP-bd"/>
</dbReference>
<dbReference type="PROSITE" id="PS51192">
    <property type="entry name" value="HELICASE_ATP_BIND_1"/>
    <property type="match status" value="1"/>
</dbReference>
<dbReference type="KEGG" id="bmeg:BG04_1526"/>
<dbReference type="SUPFAM" id="SSF52540">
    <property type="entry name" value="P-loop containing nucleoside triphosphate hydrolases"/>
    <property type="match status" value="1"/>
</dbReference>
<dbReference type="SMART" id="SM00490">
    <property type="entry name" value="HELICc"/>
    <property type="match status" value="1"/>
</dbReference>
<evidence type="ECO:0000256" key="2">
    <source>
        <dbReference type="ARBA" id="ARBA00022801"/>
    </source>
</evidence>
<evidence type="ECO:0000256" key="6">
    <source>
        <dbReference type="SAM" id="MobiDB-lite"/>
    </source>
</evidence>
<dbReference type="GO" id="GO:0009409">
    <property type="term" value="P:response to cold"/>
    <property type="evidence" value="ECO:0007669"/>
    <property type="project" value="InterPro"/>
</dbReference>
<dbReference type="HOGENOM" id="CLU_003041_1_3_9"/>
<keyword evidence="2 5" id="KW-0378">Hydrolase</keyword>
<reference evidence="10 11" key="1">
    <citation type="journal article" date="2015" name="Genome Announc.">
        <title>Complete genome sequences for 35 biothreat assay-relevant bacillus species.</title>
        <authorList>
            <person name="Johnson S.L."/>
            <person name="Daligault H.E."/>
            <person name="Davenport K.W."/>
            <person name="Jaissle J."/>
            <person name="Frey K.G."/>
            <person name="Ladner J.T."/>
            <person name="Broomall S.M."/>
            <person name="Bishop-Lilly K.A."/>
            <person name="Bruce D.C."/>
            <person name="Gibbons H.S."/>
            <person name="Coyne S.R."/>
            <person name="Lo C.C."/>
            <person name="Meincke L."/>
            <person name="Munk A.C."/>
            <person name="Koroleva G.I."/>
            <person name="Rosenzweig C.N."/>
            <person name="Palacios G.F."/>
            <person name="Redden C.L."/>
            <person name="Minogue T.D."/>
            <person name="Chain P.S."/>
        </authorList>
    </citation>
    <scope>NUCLEOTIDE SEQUENCE [LARGE SCALE GENOMIC DNA]</scope>
    <source>
        <strain evidence="11">ATCC 14581 / DSM 32 / JCM 2506 / NBRC 15308 / NCIMB 9376 / NCTC 10342 / NRRL B-14308 / VKM B-512</strain>
    </source>
</reference>
<dbReference type="SMART" id="SM00487">
    <property type="entry name" value="DEXDc"/>
    <property type="match status" value="1"/>
</dbReference>
<feature type="compositionally biased region" description="Basic residues" evidence="6">
    <location>
        <begin position="427"/>
        <end position="439"/>
    </location>
</feature>
<dbReference type="Pfam" id="PF00270">
    <property type="entry name" value="DEAD"/>
    <property type="match status" value="1"/>
</dbReference>
<feature type="domain" description="DEAD-box RNA helicase Q" evidence="9">
    <location>
        <begin position="4"/>
        <end position="32"/>
    </location>
</feature>
<evidence type="ECO:0000313" key="10">
    <source>
        <dbReference type="EMBL" id="AJI21870.1"/>
    </source>
</evidence>
<keyword evidence="5" id="KW-0346">Stress response</keyword>
<keyword evidence="3 5" id="KW-0347">Helicase</keyword>
<feature type="compositionally biased region" description="Basic residues" evidence="6">
    <location>
        <begin position="406"/>
        <end position="420"/>
    </location>
</feature>
<feature type="region of interest" description="Disordered" evidence="6">
    <location>
        <begin position="406"/>
        <end position="439"/>
    </location>
</feature>
<dbReference type="InterPro" id="IPR001650">
    <property type="entry name" value="Helicase_C-like"/>
</dbReference>
<name>A0A0B6AA89_PRIM2</name>
<dbReference type="InterPro" id="IPR027417">
    <property type="entry name" value="P-loop_NTPase"/>
</dbReference>
<dbReference type="CDD" id="cd00268">
    <property type="entry name" value="DEADc"/>
    <property type="match status" value="1"/>
</dbReference>
<dbReference type="Pfam" id="PF00271">
    <property type="entry name" value="Helicase_C"/>
    <property type="match status" value="1"/>
</dbReference>
<dbReference type="HAMAP" id="MF_01494">
    <property type="entry name" value="DEAD_helicase_CshB"/>
    <property type="match status" value="1"/>
</dbReference>
<evidence type="ECO:0000259" key="7">
    <source>
        <dbReference type="PROSITE" id="PS51192"/>
    </source>
</evidence>
<gene>
    <name evidence="5 10" type="primary">cshB</name>
    <name evidence="10" type="ORF">BG04_1526</name>
</gene>
<dbReference type="Proteomes" id="UP000031829">
    <property type="component" value="Chromosome"/>
</dbReference>
<evidence type="ECO:0000313" key="11">
    <source>
        <dbReference type="Proteomes" id="UP000031829"/>
    </source>
</evidence>
<comment type="subcellular location">
    <subcellularLocation>
        <location evidence="5">Cytoplasm</location>
    </subcellularLocation>
</comment>
<protein>
    <recommendedName>
        <fullName evidence="5">DEAD-box ATP-dependent RNA helicase CshB</fullName>
        <ecNumber evidence="5">3.6.4.13</ecNumber>
    </recommendedName>
</protein>
<feature type="domain" description="Helicase C-terminal" evidence="8">
    <location>
        <begin position="236"/>
        <end position="385"/>
    </location>
</feature>
<dbReference type="PROSITE" id="PS51195">
    <property type="entry name" value="Q_MOTIF"/>
    <property type="match status" value="1"/>
</dbReference>
<dbReference type="InterPro" id="IPR050547">
    <property type="entry name" value="DEAD_box_RNA_helicases"/>
</dbReference>
<dbReference type="GO" id="GO:0003724">
    <property type="term" value="F:RNA helicase activity"/>
    <property type="evidence" value="ECO:0007669"/>
    <property type="project" value="UniProtKB-UniRule"/>
</dbReference>
<keyword evidence="4 5" id="KW-0067">ATP-binding</keyword>
<dbReference type="EC" id="3.6.4.13" evidence="5"/>
<dbReference type="EMBL" id="CP009920">
    <property type="protein sequence ID" value="AJI21870.1"/>
    <property type="molecule type" value="Genomic_DNA"/>
</dbReference>
<dbReference type="PANTHER" id="PTHR47963">
    <property type="entry name" value="DEAD-BOX ATP-DEPENDENT RNA HELICASE 47, MITOCHONDRIAL"/>
    <property type="match status" value="1"/>
</dbReference>
<dbReference type="AlphaFoldDB" id="A0A0B6AA89"/>
<keyword evidence="5" id="KW-0694">RNA-binding</keyword>
<dbReference type="CDD" id="cd18787">
    <property type="entry name" value="SF2_C_DEAD"/>
    <property type="match status" value="1"/>
</dbReference>
<sequence length="439" mass="50321">MEKTNFERFEFQPFLIEAIKQLGFYQPTEIQERLIPSVLKGESVIGQSQTGTGKTHAYLLPLLEKVDPKKEEVQVVITAPTRELASQIYQEVLKLTKHSAEGEEISAKCFIGGTDKQRTIDKLKKQPQVVVGTPARLFDLVNEKALVVYTTKALVVDEADLMLDMGFLEDVDRLASNMPEKLQMLVFSATIPEKLKPFLKKYMENPKFTHVSPKQAAAAKLEHVLVPLRHRNKFKLLHDMLISYNPYLAIVFTNTKKMADEVADDLLSKGLKVGRIHGDLSPRDRKKMMKQINNLEFQYVVATDLAARGIDIEGISHVINFELPSDLDFYIHRVGRTARAGHSGIAATIFDVEDEDAVNKLEKMGIEFVNKDLQKQEWVSIDDRNRRKKRVKKADEVGEEAHRFIQKPKKVKPGYKKKRAREITKYVQKKKRSERRNNR</sequence>
<comment type="function">
    <text evidence="5">Probable DEAD-box RNA helicase. May work in conjunction with the cold shock proteins to ensure proper initiation of transcription at low and optimal temperatures.</text>
</comment>
<dbReference type="GO" id="GO:0005524">
    <property type="term" value="F:ATP binding"/>
    <property type="evidence" value="ECO:0007669"/>
    <property type="project" value="UniProtKB-UniRule"/>
</dbReference>
<dbReference type="GO" id="GO:0033592">
    <property type="term" value="F:RNA strand annealing activity"/>
    <property type="evidence" value="ECO:0007669"/>
    <property type="project" value="TreeGrafter"/>
</dbReference>
<accession>A0A0B6AA89</accession>
<dbReference type="GO" id="GO:0006401">
    <property type="term" value="P:RNA catabolic process"/>
    <property type="evidence" value="ECO:0007669"/>
    <property type="project" value="UniProtKB-UniRule"/>
</dbReference>
<feature type="domain" description="Helicase ATP-binding" evidence="7">
    <location>
        <begin position="35"/>
        <end position="209"/>
    </location>
</feature>
<dbReference type="PROSITE" id="PS51194">
    <property type="entry name" value="HELICASE_CTER"/>
    <property type="match status" value="1"/>
</dbReference>
<dbReference type="Gene3D" id="3.40.50.300">
    <property type="entry name" value="P-loop containing nucleotide triphosphate hydrolases"/>
    <property type="match status" value="2"/>
</dbReference>
<evidence type="ECO:0000256" key="5">
    <source>
        <dbReference type="HAMAP-Rule" id="MF_01494"/>
    </source>
</evidence>
<dbReference type="GO" id="GO:0005829">
    <property type="term" value="C:cytosol"/>
    <property type="evidence" value="ECO:0007669"/>
    <property type="project" value="TreeGrafter"/>
</dbReference>
<dbReference type="RefSeq" id="WP_013059212.1">
    <property type="nucleotide sequence ID" value="NZ_BCVB01000008.1"/>
</dbReference>
<keyword evidence="1 5" id="KW-0547">Nucleotide-binding</keyword>
<proteinExistence type="inferred from homology"/>
<dbReference type="PANTHER" id="PTHR47963:SF1">
    <property type="entry name" value="DEAD-BOX ATP-DEPENDENT RNA HELICASE CSHB"/>
    <property type="match status" value="1"/>
</dbReference>
<evidence type="ECO:0000259" key="8">
    <source>
        <dbReference type="PROSITE" id="PS51194"/>
    </source>
</evidence>
<dbReference type="InterPro" id="IPR014014">
    <property type="entry name" value="RNA_helicase_DEAD_Q_motif"/>
</dbReference>
<keyword evidence="5" id="KW-0963">Cytoplasm</keyword>
<evidence type="ECO:0000256" key="3">
    <source>
        <dbReference type="ARBA" id="ARBA00022806"/>
    </source>
</evidence>
<dbReference type="GO" id="GO:0016787">
    <property type="term" value="F:hydrolase activity"/>
    <property type="evidence" value="ECO:0007669"/>
    <property type="project" value="UniProtKB-KW"/>
</dbReference>
<comment type="similarity">
    <text evidence="5">Belongs to the DEAD box helicase family. CshB subfamily.</text>
</comment>
<dbReference type="GO" id="GO:0005840">
    <property type="term" value="C:ribosome"/>
    <property type="evidence" value="ECO:0007669"/>
    <property type="project" value="TreeGrafter"/>
</dbReference>
<evidence type="ECO:0000256" key="1">
    <source>
        <dbReference type="ARBA" id="ARBA00022741"/>
    </source>
</evidence>
<evidence type="ECO:0000259" key="9">
    <source>
        <dbReference type="PROSITE" id="PS51195"/>
    </source>
</evidence>